<keyword evidence="1" id="KW-0732">Signal</keyword>
<dbReference type="SUPFAM" id="SSF53474">
    <property type="entry name" value="alpha/beta-Hydrolases"/>
    <property type="match status" value="1"/>
</dbReference>
<evidence type="ECO:0000313" key="5">
    <source>
        <dbReference type="Proteomes" id="UP000193978"/>
    </source>
</evidence>
<keyword evidence="3" id="KW-0812">Transmembrane</keyword>
<dbReference type="EMBL" id="CP019948">
    <property type="protein sequence ID" value="ARN82208.1"/>
    <property type="molecule type" value="Genomic_DNA"/>
</dbReference>
<name>A0A1W6MX89_9HYPH</name>
<dbReference type="STRING" id="655015.B1812_15190"/>
<keyword evidence="5" id="KW-1185">Reference proteome</keyword>
<dbReference type="PANTHER" id="PTHR43037:SF5">
    <property type="entry name" value="FERULOYL ESTERASE"/>
    <property type="match status" value="1"/>
</dbReference>
<dbReference type="GO" id="GO:0016787">
    <property type="term" value="F:hydrolase activity"/>
    <property type="evidence" value="ECO:0007669"/>
    <property type="project" value="UniProtKB-KW"/>
</dbReference>
<sequence length="469" mass="50353">MSVENRGATRQSYPKKTDNAATLFEKAVAVASAVWPSCGTQRVFDSQLRAYKRYEAWAVSFMDAVTPPMCKGAGWGDCRAKNRELAADKKCEQSATIVDLFRMSPVKNGRSRLTDGDEAIRLLELARLAPPSEELAVAPHFLDLPRLRKLSRQGARIALTKVRLFAGLCVAVAILASPAFGKSKAQVPLSLASSKSEPQAAPSPENLQLSNGRAAILVANRVRGPVLIFLHSGGGNAALSLATSGFATAARKTGFSVIFGNSRDGLWRYNGLNGTDDRSDEEYVLELREALVARGYGPRGIFVAGYSNGGMIGLQTVCDHPTLFEGIALISSAMPEAVGESCRSFPSRIVVVNGTEDPVMPTKGGVGANLQLGSLWSPIHLGDALLHRRQCARLVSVPIDERTRDGRPVVLFRATKCKQPGRTDMYMVVGGGHDPYGDENAKVKRSGGARLFLAPELIIGAFSTAKSRR</sequence>
<reference evidence="4 5" key="1">
    <citation type="submission" date="2017-02" db="EMBL/GenBank/DDBJ databases">
        <authorList>
            <person name="Peterson S.W."/>
        </authorList>
    </citation>
    <scope>NUCLEOTIDE SEQUENCE [LARGE SCALE GENOMIC DNA]</scope>
    <source>
        <strain evidence="4 5">S285</strain>
    </source>
</reference>
<accession>A0A1W6MX89</accession>
<dbReference type="InterPro" id="IPR050955">
    <property type="entry name" value="Plant_Biomass_Hydrol_Est"/>
</dbReference>
<dbReference type="Gene3D" id="3.40.50.1820">
    <property type="entry name" value="alpha/beta hydrolase"/>
    <property type="match status" value="1"/>
</dbReference>
<protein>
    <recommendedName>
        <fullName evidence="6">Peptidase S9 prolyl oligopeptidase catalytic domain-containing protein</fullName>
    </recommendedName>
</protein>
<feature type="transmembrane region" description="Helical" evidence="3">
    <location>
        <begin position="162"/>
        <end position="181"/>
    </location>
</feature>
<proteinExistence type="predicted"/>
<gene>
    <name evidence="4" type="ORF">B1812_15190</name>
</gene>
<dbReference type="KEGG" id="mbry:B1812_15190"/>
<evidence type="ECO:0000313" key="4">
    <source>
        <dbReference type="EMBL" id="ARN82208.1"/>
    </source>
</evidence>
<organism evidence="4 5">
    <name type="scientific">Methylocystis bryophila</name>
    <dbReference type="NCBI Taxonomy" id="655015"/>
    <lineage>
        <taxon>Bacteria</taxon>
        <taxon>Pseudomonadati</taxon>
        <taxon>Pseudomonadota</taxon>
        <taxon>Alphaproteobacteria</taxon>
        <taxon>Hyphomicrobiales</taxon>
        <taxon>Methylocystaceae</taxon>
        <taxon>Methylocystis</taxon>
    </lineage>
</organism>
<evidence type="ECO:0000256" key="2">
    <source>
        <dbReference type="ARBA" id="ARBA00022801"/>
    </source>
</evidence>
<evidence type="ECO:0000256" key="1">
    <source>
        <dbReference type="ARBA" id="ARBA00022729"/>
    </source>
</evidence>
<dbReference type="InterPro" id="IPR029058">
    <property type="entry name" value="AB_hydrolase_fold"/>
</dbReference>
<dbReference type="Proteomes" id="UP000193978">
    <property type="component" value="Chromosome"/>
</dbReference>
<evidence type="ECO:0008006" key="6">
    <source>
        <dbReference type="Google" id="ProtNLM"/>
    </source>
</evidence>
<keyword evidence="2" id="KW-0378">Hydrolase</keyword>
<dbReference type="PANTHER" id="PTHR43037">
    <property type="entry name" value="UNNAMED PRODUCT-RELATED"/>
    <property type="match status" value="1"/>
</dbReference>
<keyword evidence="3" id="KW-0472">Membrane</keyword>
<keyword evidence="3" id="KW-1133">Transmembrane helix</keyword>
<evidence type="ECO:0000256" key="3">
    <source>
        <dbReference type="SAM" id="Phobius"/>
    </source>
</evidence>
<dbReference type="AlphaFoldDB" id="A0A1W6MX89"/>